<dbReference type="AlphaFoldDB" id="A0A841PK30"/>
<accession>A0A841PK30</accession>
<dbReference type="RefSeq" id="WP_184879514.1">
    <property type="nucleotide sequence ID" value="NZ_JACHEF010000023.1"/>
</dbReference>
<organism evidence="1 2">
    <name type="scientific">Mesorhizobium sangaii</name>
    <dbReference type="NCBI Taxonomy" id="505389"/>
    <lineage>
        <taxon>Bacteria</taxon>
        <taxon>Pseudomonadati</taxon>
        <taxon>Pseudomonadota</taxon>
        <taxon>Alphaproteobacteria</taxon>
        <taxon>Hyphomicrobiales</taxon>
        <taxon>Phyllobacteriaceae</taxon>
        <taxon>Mesorhizobium</taxon>
    </lineage>
</organism>
<evidence type="ECO:0000313" key="2">
    <source>
        <dbReference type="Proteomes" id="UP000556329"/>
    </source>
</evidence>
<gene>
    <name evidence="1" type="ORF">HNQ71_007101</name>
</gene>
<dbReference type="Proteomes" id="UP000556329">
    <property type="component" value="Unassembled WGS sequence"/>
</dbReference>
<dbReference type="EMBL" id="JACHEF010000023">
    <property type="protein sequence ID" value="MBB6414391.1"/>
    <property type="molecule type" value="Genomic_DNA"/>
</dbReference>
<name>A0A841PK30_9HYPH</name>
<comment type="caution">
    <text evidence="1">The sequence shown here is derived from an EMBL/GenBank/DDBJ whole genome shotgun (WGS) entry which is preliminary data.</text>
</comment>
<proteinExistence type="predicted"/>
<protein>
    <submittedName>
        <fullName evidence="1">Uncharacterized protein</fullName>
    </submittedName>
</protein>
<sequence length="53" mass="5748">MFAFESDVSPQAFEEAVQNEPDGFRSHGRSLAEFSHLTSKALVCDVFGRATAG</sequence>
<evidence type="ECO:0000313" key="1">
    <source>
        <dbReference type="EMBL" id="MBB6414391.1"/>
    </source>
</evidence>
<reference evidence="1 2" key="1">
    <citation type="submission" date="2020-08" db="EMBL/GenBank/DDBJ databases">
        <title>Genomic Encyclopedia of Type Strains, Phase IV (KMG-IV): sequencing the most valuable type-strain genomes for metagenomic binning, comparative biology and taxonomic classification.</title>
        <authorList>
            <person name="Goeker M."/>
        </authorList>
    </citation>
    <scope>NUCLEOTIDE SEQUENCE [LARGE SCALE GENOMIC DNA]</scope>
    <source>
        <strain evidence="1 2">DSM 100039</strain>
    </source>
</reference>
<keyword evidence="2" id="KW-1185">Reference proteome</keyword>